<evidence type="ECO:0000256" key="4">
    <source>
        <dbReference type="ARBA" id="ARBA00022617"/>
    </source>
</evidence>
<evidence type="ECO:0000256" key="1">
    <source>
        <dbReference type="ARBA" id="ARBA00001971"/>
    </source>
</evidence>
<evidence type="ECO:0000256" key="2">
    <source>
        <dbReference type="ARBA" id="ARBA00004167"/>
    </source>
</evidence>
<evidence type="ECO:0000256" key="10">
    <source>
        <dbReference type="ARBA" id="ARBA00023033"/>
    </source>
</evidence>
<sequence>MIKETLCMRPAGPTGIPHAAINDCQYRGYHIPKGAAILVNIWAIMHDPGMSTGIPHAAINDCQYRGYHIPKGAAILVNIWAIMHDPDLFERPDEFWPERYLLTADGTKPGLDKDYTIRSTFPFGSGKRLCPGMHLGTTNTVW</sequence>
<gene>
    <name evidence="13" type="ORF">CVT25_005929</name>
</gene>
<keyword evidence="8 12" id="KW-0560">Oxidoreductase</keyword>
<proteinExistence type="inferred from homology"/>
<reference evidence="13 14" key="1">
    <citation type="journal article" date="2018" name="Evol. Lett.">
        <title>Horizontal gene cluster transfer increased hallucinogenic mushroom diversity.</title>
        <authorList>
            <person name="Reynolds H.T."/>
            <person name="Vijayakumar V."/>
            <person name="Gluck-Thaler E."/>
            <person name="Korotkin H.B."/>
            <person name="Matheny P.B."/>
            <person name="Slot J.C."/>
        </authorList>
    </citation>
    <scope>NUCLEOTIDE SEQUENCE [LARGE SCALE GENOMIC DNA]</scope>
    <source>
        <strain evidence="13 14">2631</strain>
    </source>
</reference>
<dbReference type="GO" id="GO:0005506">
    <property type="term" value="F:iron ion binding"/>
    <property type="evidence" value="ECO:0007669"/>
    <property type="project" value="InterPro"/>
</dbReference>
<evidence type="ECO:0000256" key="8">
    <source>
        <dbReference type="ARBA" id="ARBA00023002"/>
    </source>
</evidence>
<dbReference type="PANTHER" id="PTHR46300">
    <property type="entry name" value="P450, PUTATIVE (EUROFUNG)-RELATED-RELATED"/>
    <property type="match status" value="1"/>
</dbReference>
<dbReference type="InParanoid" id="A0A409X9W8"/>
<evidence type="ECO:0000313" key="14">
    <source>
        <dbReference type="Proteomes" id="UP000283269"/>
    </source>
</evidence>
<keyword evidence="9 12" id="KW-0408">Iron</keyword>
<evidence type="ECO:0000256" key="3">
    <source>
        <dbReference type="ARBA" id="ARBA00010617"/>
    </source>
</evidence>
<protein>
    <submittedName>
        <fullName evidence="13">Uncharacterized protein</fullName>
    </submittedName>
</protein>
<dbReference type="SUPFAM" id="SSF48264">
    <property type="entry name" value="Cytochrome P450"/>
    <property type="match status" value="2"/>
</dbReference>
<evidence type="ECO:0000256" key="6">
    <source>
        <dbReference type="ARBA" id="ARBA00022723"/>
    </source>
</evidence>
<keyword evidence="11" id="KW-0472">Membrane</keyword>
<dbReference type="InterPro" id="IPR017972">
    <property type="entry name" value="Cyt_P450_CS"/>
</dbReference>
<dbReference type="InterPro" id="IPR036396">
    <property type="entry name" value="Cyt_P450_sf"/>
</dbReference>
<dbReference type="Proteomes" id="UP000283269">
    <property type="component" value="Unassembled WGS sequence"/>
</dbReference>
<dbReference type="PANTHER" id="PTHR46300:SF2">
    <property type="entry name" value="CYTOCHROME P450 MONOOXYGENASE ALNH-RELATED"/>
    <property type="match status" value="1"/>
</dbReference>
<dbReference type="InterPro" id="IPR050364">
    <property type="entry name" value="Cytochrome_P450_fung"/>
</dbReference>
<evidence type="ECO:0000256" key="7">
    <source>
        <dbReference type="ARBA" id="ARBA00022989"/>
    </source>
</evidence>
<comment type="subcellular location">
    <subcellularLocation>
        <location evidence="2">Membrane</location>
        <topology evidence="2">Single-pass membrane protein</topology>
    </subcellularLocation>
</comment>
<organism evidence="13 14">
    <name type="scientific">Psilocybe cyanescens</name>
    <dbReference type="NCBI Taxonomy" id="93625"/>
    <lineage>
        <taxon>Eukaryota</taxon>
        <taxon>Fungi</taxon>
        <taxon>Dikarya</taxon>
        <taxon>Basidiomycota</taxon>
        <taxon>Agaricomycotina</taxon>
        <taxon>Agaricomycetes</taxon>
        <taxon>Agaricomycetidae</taxon>
        <taxon>Agaricales</taxon>
        <taxon>Agaricineae</taxon>
        <taxon>Strophariaceae</taxon>
        <taxon>Psilocybe</taxon>
    </lineage>
</organism>
<comment type="caution">
    <text evidence="13">The sequence shown here is derived from an EMBL/GenBank/DDBJ whole genome shotgun (WGS) entry which is preliminary data.</text>
</comment>
<dbReference type="Pfam" id="PF00067">
    <property type="entry name" value="p450"/>
    <property type="match status" value="2"/>
</dbReference>
<dbReference type="PROSITE" id="PS00086">
    <property type="entry name" value="CYTOCHROME_P450"/>
    <property type="match status" value="1"/>
</dbReference>
<dbReference type="GO" id="GO:0016020">
    <property type="term" value="C:membrane"/>
    <property type="evidence" value="ECO:0007669"/>
    <property type="project" value="UniProtKB-SubCell"/>
</dbReference>
<dbReference type="InterPro" id="IPR001128">
    <property type="entry name" value="Cyt_P450"/>
</dbReference>
<dbReference type="Gene3D" id="1.10.630.10">
    <property type="entry name" value="Cytochrome P450"/>
    <property type="match status" value="2"/>
</dbReference>
<keyword evidence="5" id="KW-0812">Transmembrane</keyword>
<dbReference type="GO" id="GO:0016705">
    <property type="term" value="F:oxidoreductase activity, acting on paired donors, with incorporation or reduction of molecular oxygen"/>
    <property type="evidence" value="ECO:0007669"/>
    <property type="project" value="InterPro"/>
</dbReference>
<comment type="cofactor">
    <cofactor evidence="1">
        <name>heme</name>
        <dbReference type="ChEBI" id="CHEBI:30413"/>
    </cofactor>
</comment>
<dbReference type="GO" id="GO:0004497">
    <property type="term" value="F:monooxygenase activity"/>
    <property type="evidence" value="ECO:0007669"/>
    <property type="project" value="UniProtKB-KW"/>
</dbReference>
<keyword evidence="10 12" id="KW-0503">Monooxygenase</keyword>
<keyword evidence="14" id="KW-1185">Reference proteome</keyword>
<name>A0A409X9W8_PSICY</name>
<dbReference type="AlphaFoldDB" id="A0A409X9W8"/>
<evidence type="ECO:0000256" key="9">
    <source>
        <dbReference type="ARBA" id="ARBA00023004"/>
    </source>
</evidence>
<keyword evidence="6 12" id="KW-0479">Metal-binding</keyword>
<evidence type="ECO:0000256" key="5">
    <source>
        <dbReference type="ARBA" id="ARBA00022692"/>
    </source>
</evidence>
<dbReference type="STRING" id="93625.A0A409X9W8"/>
<keyword evidence="7" id="KW-1133">Transmembrane helix</keyword>
<evidence type="ECO:0000256" key="11">
    <source>
        <dbReference type="ARBA" id="ARBA00023136"/>
    </source>
</evidence>
<comment type="similarity">
    <text evidence="3 12">Belongs to the cytochrome P450 family.</text>
</comment>
<accession>A0A409X9W8</accession>
<dbReference type="EMBL" id="NHYD01002244">
    <property type="protein sequence ID" value="PPQ87603.1"/>
    <property type="molecule type" value="Genomic_DNA"/>
</dbReference>
<feature type="non-terminal residue" evidence="13">
    <location>
        <position position="142"/>
    </location>
</feature>
<evidence type="ECO:0000256" key="12">
    <source>
        <dbReference type="RuleBase" id="RU000461"/>
    </source>
</evidence>
<evidence type="ECO:0000313" key="13">
    <source>
        <dbReference type="EMBL" id="PPQ87603.1"/>
    </source>
</evidence>
<keyword evidence="4 12" id="KW-0349">Heme</keyword>
<dbReference type="OrthoDB" id="1103324at2759"/>
<dbReference type="GO" id="GO:0020037">
    <property type="term" value="F:heme binding"/>
    <property type="evidence" value="ECO:0007669"/>
    <property type="project" value="InterPro"/>
</dbReference>